<dbReference type="Gene3D" id="1.25.40.1040">
    <property type="match status" value="2"/>
</dbReference>
<feature type="compositionally biased region" description="Basic and acidic residues" evidence="4">
    <location>
        <begin position="670"/>
        <end position="699"/>
    </location>
</feature>
<keyword evidence="7" id="KW-1185">Reference proteome</keyword>
<dbReference type="Pfam" id="PF05843">
    <property type="entry name" value="Suf"/>
    <property type="match status" value="1"/>
</dbReference>
<feature type="compositionally biased region" description="Basic and acidic residues" evidence="4">
    <location>
        <begin position="617"/>
        <end position="627"/>
    </location>
</feature>
<dbReference type="InterPro" id="IPR008847">
    <property type="entry name" value="Suf"/>
</dbReference>
<dbReference type="GO" id="GO:0003729">
    <property type="term" value="F:mRNA binding"/>
    <property type="evidence" value="ECO:0007669"/>
    <property type="project" value="TreeGrafter"/>
</dbReference>
<evidence type="ECO:0000256" key="2">
    <source>
        <dbReference type="ARBA" id="ARBA00023242"/>
    </source>
</evidence>
<dbReference type="SUPFAM" id="SSF48452">
    <property type="entry name" value="TPR-like"/>
    <property type="match status" value="2"/>
</dbReference>
<keyword evidence="2 3" id="KW-0539">Nucleus</keyword>
<evidence type="ECO:0000256" key="3">
    <source>
        <dbReference type="RuleBase" id="RU369035"/>
    </source>
</evidence>
<name>A0A3G2S8W8_MALR7</name>
<feature type="region of interest" description="Disordered" evidence="4">
    <location>
        <begin position="614"/>
        <end position="713"/>
    </location>
</feature>
<feature type="region of interest" description="Disordered" evidence="4">
    <location>
        <begin position="392"/>
        <end position="411"/>
    </location>
</feature>
<gene>
    <name evidence="6" type="primary">RNA14</name>
    <name evidence="6" type="ORF">DNF11_2822</name>
</gene>
<evidence type="ECO:0000313" key="7">
    <source>
        <dbReference type="Proteomes" id="UP000269793"/>
    </source>
</evidence>
<dbReference type="PANTHER" id="PTHR19980:SF0">
    <property type="entry name" value="CLEAVAGE STIMULATION FACTOR SUBUNIT 3"/>
    <property type="match status" value="1"/>
</dbReference>
<dbReference type="GO" id="GO:0005634">
    <property type="term" value="C:nucleus"/>
    <property type="evidence" value="ECO:0007669"/>
    <property type="project" value="UniProtKB-SubCell"/>
</dbReference>
<keyword evidence="1" id="KW-0677">Repeat</keyword>
<evidence type="ECO:0000259" key="5">
    <source>
        <dbReference type="Pfam" id="PF05843"/>
    </source>
</evidence>
<feature type="domain" description="Suppressor of forked" evidence="5">
    <location>
        <begin position="9"/>
        <end position="608"/>
    </location>
</feature>
<keyword evidence="3" id="KW-0963">Cytoplasm</keyword>
<dbReference type="InterPro" id="IPR011990">
    <property type="entry name" value="TPR-like_helical_dom_sf"/>
</dbReference>
<dbReference type="AlphaFoldDB" id="A0A3G2S8W8"/>
<reference evidence="6 7" key="1">
    <citation type="submission" date="2018-10" db="EMBL/GenBank/DDBJ databases">
        <title>Complete genome sequence of Malassezia restricta CBS 7877.</title>
        <authorList>
            <person name="Morand S.C."/>
            <person name="Bertignac M."/>
            <person name="Iltis A."/>
            <person name="Kolder I."/>
            <person name="Pirovano W."/>
            <person name="Jourdain R."/>
            <person name="Clavaud C."/>
        </authorList>
    </citation>
    <scope>NUCLEOTIDE SEQUENCE [LARGE SCALE GENOMIC DNA]</scope>
    <source>
        <strain evidence="6 7">CBS 7877</strain>
    </source>
</reference>
<comment type="subcellular location">
    <subcellularLocation>
        <location evidence="3">Nucleus</location>
    </subcellularLocation>
    <subcellularLocation>
        <location evidence="3">Cytoplasm</location>
    </subcellularLocation>
    <text evidence="3">Nucleus and/or cytoplasm.</text>
</comment>
<dbReference type="InterPro" id="IPR045243">
    <property type="entry name" value="Rna14-like"/>
</dbReference>
<dbReference type="GO" id="GO:0005737">
    <property type="term" value="C:cytoplasm"/>
    <property type="evidence" value="ECO:0007669"/>
    <property type="project" value="UniProtKB-SubCell"/>
</dbReference>
<evidence type="ECO:0000313" key="6">
    <source>
        <dbReference type="EMBL" id="AYO43772.1"/>
    </source>
</evidence>
<protein>
    <recommendedName>
        <fullName evidence="3">mRNA 3'-end-processing protein RNA14</fullName>
    </recommendedName>
</protein>
<comment type="function">
    <text evidence="3">Component of the cleavage factor IA (CFIA) complex, which is involved in the endonucleolytic cleavage during polyadenylation-dependent pre-mRNA 3'-end formation.</text>
</comment>
<dbReference type="InterPro" id="IPR003107">
    <property type="entry name" value="HAT"/>
</dbReference>
<dbReference type="SMART" id="SM00386">
    <property type="entry name" value="HAT"/>
    <property type="match status" value="9"/>
</dbReference>
<dbReference type="GO" id="GO:0180010">
    <property type="term" value="P:co-transcriptional mRNA 3'-end processing, cleavage and polyadenylation pathway"/>
    <property type="evidence" value="ECO:0007669"/>
    <property type="project" value="UniProtKB-UniRule"/>
</dbReference>
<evidence type="ECO:0000256" key="1">
    <source>
        <dbReference type="ARBA" id="ARBA00022737"/>
    </source>
</evidence>
<keyword evidence="3" id="KW-0507">mRNA processing</keyword>
<evidence type="ECO:0000256" key="4">
    <source>
        <dbReference type="SAM" id="MobiDB-lite"/>
    </source>
</evidence>
<feature type="compositionally biased region" description="Pro residues" evidence="4">
    <location>
        <begin position="701"/>
        <end position="713"/>
    </location>
</feature>
<organism evidence="6 7">
    <name type="scientific">Malassezia restricta (strain ATCC 96810 / NBRC 103918 / CBS 7877)</name>
    <name type="common">Seborrheic dermatitis infection agent</name>
    <dbReference type="NCBI Taxonomy" id="425264"/>
    <lineage>
        <taxon>Eukaryota</taxon>
        <taxon>Fungi</taxon>
        <taxon>Dikarya</taxon>
        <taxon>Basidiomycota</taxon>
        <taxon>Ustilaginomycotina</taxon>
        <taxon>Malasseziomycetes</taxon>
        <taxon>Malasseziales</taxon>
        <taxon>Malasseziaceae</taxon>
        <taxon>Malassezia</taxon>
    </lineage>
</organism>
<dbReference type="VEuPathDB" id="FungiDB:DNF11_2822"/>
<dbReference type="Proteomes" id="UP000269793">
    <property type="component" value="Chromosome V"/>
</dbReference>
<proteinExistence type="predicted"/>
<dbReference type="EMBL" id="CP033152">
    <property type="protein sequence ID" value="AYO43772.1"/>
    <property type="molecule type" value="Genomic_DNA"/>
</dbReference>
<dbReference type="STRING" id="425264.A0A3G2S8W8"/>
<dbReference type="PANTHER" id="PTHR19980">
    <property type="entry name" value="RNA CLEAVAGE STIMULATION FACTOR"/>
    <property type="match status" value="1"/>
</dbReference>
<sequence>MQASSAERQAYEHAVSQEPRIPGPWMELMAYVRQSGDLNDICDVYDRFLEHFPQASAQWIEYVNLALSQSNFDQADAIFVRCLRSTLSMDLWKVYLAYVRRVHPLPPFTGEENSPRDQTRRILEASYEYALKHIGWDRDSGPIWQDYIQLVREREARGAWQEGQKMDQLRRIYQRAVSTPMNHIEAIWKEYDAYENSLNKLTAKKFLAEHSPAYMQARAVLGEMKPLTDGLVRPSLPTPPSWIVPNSRAAPQKEHASYEAWHAYLAWEQTNPLALQDHGAWQHRVLCAYKKATMYIRFDAVVWYMAAHFCRTVQRENDMLVWLRDGIDACPWSILLRFTYADISTRLGRFSDATAALDDLVDYAQAQVDKRLSALADAKARIDEHMATERKQRLDKRAQLDSVPDDDDGDKAELADIERRVQEERDQQYQQLEKEAEATISVWRDAVSQVWIKYMQFVRRSEGIRAARQIFSRARKSKHCSWQVYEASAMLEYHCAKEALVATKVFELALKTFGPDEHLVVRYLDFLLSVNDDANARAVLERTVSSLPPERARIVWDRWATYEYNYGDASGIARLETRMSDLYPGRPAVQSAAHKLQYRTLDWVRAHELGMEVSTTKPKESKRKAESRSSAPEVSAPEPTKTSDSKADAPSSGGRTMEDIRRSLATSAEPVKRTRGKSEEKSTKKSKSTVHDAPRKGARDTPPPSSSSLAPPPVPTIPDAILYFMSLLPHAMTYDGPPIPPEAIFECLARSRLPLLPDARKAVAKRRP</sequence>
<accession>A0A3G2S8W8</accession>
<dbReference type="OrthoDB" id="26282at2759"/>